<keyword evidence="11" id="KW-0131">Cell cycle</keyword>
<dbReference type="Gene3D" id="6.10.140.1740">
    <property type="match status" value="1"/>
</dbReference>
<dbReference type="HOGENOM" id="CLU_031900_7_0_1"/>
<dbReference type="InterPro" id="IPR011011">
    <property type="entry name" value="Znf_FYVE_PHD"/>
</dbReference>
<evidence type="ECO:0000256" key="11">
    <source>
        <dbReference type="ARBA" id="ARBA00023306"/>
    </source>
</evidence>
<dbReference type="Proteomes" id="UP000001471">
    <property type="component" value="Unassembled WGS sequence"/>
</dbReference>
<dbReference type="OrthoDB" id="2505961at2759"/>
<evidence type="ECO:0000256" key="17">
    <source>
        <dbReference type="SAM" id="MobiDB-lite"/>
    </source>
</evidence>
<dbReference type="Pfam" id="PF12998">
    <property type="entry name" value="ING"/>
    <property type="match status" value="1"/>
</dbReference>
<evidence type="ECO:0000313" key="20">
    <source>
        <dbReference type="Proteomes" id="UP000001471"/>
    </source>
</evidence>
<evidence type="ECO:0000259" key="18">
    <source>
        <dbReference type="PROSITE" id="PS50016"/>
    </source>
</evidence>
<feature type="binding site" evidence="14">
    <location>
        <position position="346"/>
    </location>
    <ligand>
        <name>Zn(2+)</name>
        <dbReference type="ChEBI" id="CHEBI:29105"/>
        <label>2</label>
    </ligand>
</feature>
<evidence type="ECO:0000256" key="13">
    <source>
        <dbReference type="PIRSR" id="PIRSR628651-50"/>
    </source>
</evidence>
<feature type="binding site" evidence="14">
    <location>
        <position position="328"/>
    </location>
    <ligand>
        <name>Zn(2+)</name>
        <dbReference type="ChEBI" id="CHEBI:29105"/>
        <label>1</label>
    </ligand>
</feature>
<keyword evidence="6 14" id="KW-0862">Zinc</keyword>
<dbReference type="GO" id="GO:0006355">
    <property type="term" value="P:regulation of DNA-templated transcription"/>
    <property type="evidence" value="ECO:0007669"/>
    <property type="project" value="TreeGrafter"/>
</dbReference>
<evidence type="ECO:0000313" key="19">
    <source>
        <dbReference type="EMBL" id="EDU43365.1"/>
    </source>
</evidence>
<feature type="compositionally biased region" description="Acidic residues" evidence="17">
    <location>
        <begin position="293"/>
        <end position="309"/>
    </location>
</feature>
<protein>
    <recommendedName>
        <fullName evidence="16">Chromatin modification-related protein</fullName>
    </recommendedName>
</protein>
<feature type="domain" description="PHD-type" evidence="18">
    <location>
        <begin position="325"/>
        <end position="374"/>
    </location>
</feature>
<dbReference type="GO" id="GO:0005634">
    <property type="term" value="C:nucleus"/>
    <property type="evidence" value="ECO:0007669"/>
    <property type="project" value="UniProtKB-SubCell"/>
</dbReference>
<keyword evidence="3 14" id="KW-0479">Metal-binding</keyword>
<feature type="binding site" evidence="14">
    <location>
        <position position="352"/>
    </location>
    <ligand>
        <name>Zn(2+)</name>
        <dbReference type="ChEBI" id="CHEBI:29105"/>
        <label>1</label>
    </ligand>
</feature>
<dbReference type="CDD" id="cd16858">
    <property type="entry name" value="ING_ING3_Yng2p"/>
    <property type="match status" value="1"/>
</dbReference>
<dbReference type="SUPFAM" id="SSF57903">
    <property type="entry name" value="FYVE/PHD zinc finger"/>
    <property type="match status" value="1"/>
</dbReference>
<evidence type="ECO:0000256" key="8">
    <source>
        <dbReference type="ARBA" id="ARBA00023204"/>
    </source>
</evidence>
<evidence type="ECO:0000256" key="9">
    <source>
        <dbReference type="ARBA" id="ARBA00023242"/>
    </source>
</evidence>
<comment type="function">
    <text evidence="12">Component of the NuA4 histone acetyltransferase complex which is involved in transcriptional activation of selected genes principally by acetylation of nucleosomal histone H4 and H2A. The NuA4 complex is also involved in DNA repair. Involved in cell cycle progression and meiosis.</text>
</comment>
<keyword evidence="4" id="KW-0227">DNA damage</keyword>
<dbReference type="SMART" id="SM01408">
    <property type="entry name" value="ING"/>
    <property type="match status" value="1"/>
</dbReference>
<dbReference type="SMART" id="SM00249">
    <property type="entry name" value="PHD"/>
    <property type="match status" value="1"/>
</dbReference>
<dbReference type="InParanoid" id="B2WKC5"/>
<dbReference type="PROSITE" id="PS50016">
    <property type="entry name" value="ZF_PHD_2"/>
    <property type="match status" value="1"/>
</dbReference>
<dbReference type="GO" id="GO:0006325">
    <property type="term" value="P:chromatin organization"/>
    <property type="evidence" value="ECO:0007669"/>
    <property type="project" value="UniProtKB-KW"/>
</dbReference>
<accession>B2WKC5</accession>
<dbReference type="OMA" id="YEWFHWK"/>
<organism evidence="19 20">
    <name type="scientific">Pyrenophora tritici-repentis (strain Pt-1C-BFP)</name>
    <name type="common">Wheat tan spot fungus</name>
    <name type="synonym">Drechslera tritici-repentis</name>
    <dbReference type="NCBI Taxonomy" id="426418"/>
    <lineage>
        <taxon>Eukaryota</taxon>
        <taxon>Fungi</taxon>
        <taxon>Dikarya</taxon>
        <taxon>Ascomycota</taxon>
        <taxon>Pezizomycotina</taxon>
        <taxon>Dothideomycetes</taxon>
        <taxon>Pleosporomycetidae</taxon>
        <taxon>Pleosporales</taxon>
        <taxon>Pleosporineae</taxon>
        <taxon>Pleosporaceae</taxon>
        <taxon>Pyrenophora</taxon>
    </lineage>
</organism>
<evidence type="ECO:0000256" key="15">
    <source>
        <dbReference type="PROSITE-ProRule" id="PRU00146"/>
    </source>
</evidence>
<reference evidence="20" key="1">
    <citation type="journal article" date="2013" name="G3 (Bethesda)">
        <title>Comparative genomics of a plant-pathogenic fungus, Pyrenophora tritici-repentis, reveals transduplication and the impact of repeat elements on pathogenicity and population divergence.</title>
        <authorList>
            <person name="Manning V.A."/>
            <person name="Pandelova I."/>
            <person name="Dhillon B."/>
            <person name="Wilhelm L.J."/>
            <person name="Goodwin S.B."/>
            <person name="Berlin A.M."/>
            <person name="Figueroa M."/>
            <person name="Freitag M."/>
            <person name="Hane J.K."/>
            <person name="Henrissat B."/>
            <person name="Holman W.H."/>
            <person name="Kodira C.D."/>
            <person name="Martin J."/>
            <person name="Oliver R.P."/>
            <person name="Robbertse B."/>
            <person name="Schackwitz W."/>
            <person name="Schwartz D.C."/>
            <person name="Spatafora J.W."/>
            <person name="Turgeon B.G."/>
            <person name="Yandava C."/>
            <person name="Young S."/>
            <person name="Zhou S."/>
            <person name="Zeng Q."/>
            <person name="Grigoriev I.V."/>
            <person name="Ma L.-J."/>
            <person name="Ciuffetti L.M."/>
        </authorList>
    </citation>
    <scope>NUCLEOTIDE SEQUENCE [LARGE SCALE GENOMIC DNA]</scope>
    <source>
        <strain evidence="20">Pt-1C-BFP</strain>
    </source>
</reference>
<comment type="function">
    <text evidence="16">Component of an histone acetyltransferase complex.</text>
</comment>
<feature type="site" description="Histone H3K4me3 binding" evidence="13">
    <location>
        <position position="350"/>
    </location>
</feature>
<keyword evidence="8" id="KW-0234">DNA repair</keyword>
<dbReference type="GO" id="GO:0035267">
    <property type="term" value="C:NuA4 histone acetyltransferase complex"/>
    <property type="evidence" value="ECO:0007669"/>
    <property type="project" value="TreeGrafter"/>
</dbReference>
<dbReference type="STRING" id="426418.B2WKC5"/>
<comment type="similarity">
    <text evidence="2 16">Belongs to the ING family.</text>
</comment>
<keyword evidence="5 15" id="KW-0863">Zinc-finger</keyword>
<dbReference type="PROSITE" id="PS01359">
    <property type="entry name" value="ZF_PHD_1"/>
    <property type="match status" value="1"/>
</dbReference>
<evidence type="ECO:0000256" key="12">
    <source>
        <dbReference type="ARBA" id="ARBA00037044"/>
    </source>
</evidence>
<dbReference type="InterPro" id="IPR019787">
    <property type="entry name" value="Znf_PHD-finger"/>
</dbReference>
<evidence type="ECO:0000256" key="16">
    <source>
        <dbReference type="RuleBase" id="RU361213"/>
    </source>
</evidence>
<evidence type="ECO:0000256" key="3">
    <source>
        <dbReference type="ARBA" id="ARBA00022723"/>
    </source>
</evidence>
<evidence type="ECO:0000256" key="2">
    <source>
        <dbReference type="ARBA" id="ARBA00010210"/>
    </source>
</evidence>
<dbReference type="GO" id="GO:0008270">
    <property type="term" value="F:zinc ion binding"/>
    <property type="evidence" value="ECO:0007669"/>
    <property type="project" value="UniProtKB-KW"/>
</dbReference>
<feature type="binding site" evidence="14">
    <location>
        <position position="341"/>
    </location>
    <ligand>
        <name>Zn(2+)</name>
        <dbReference type="ChEBI" id="CHEBI:29105"/>
        <label>2</label>
    </ligand>
</feature>
<sequence>MAIAEDAATVLEQFVHDVANLPAEITHLYEEVQAKDNQIQELRAGIQQRDGSLQKFIKLNGSLVENPKEVAYSKTILANYERAQLLQEEKIGLVEKAAALMPSLLRDSPGNLVPPASATNTGANTPLLSISGNQGGGAPNLAQAAAMARITNATNVGINSRLNPSLQNMQTQALLNQQRLTNAQSAIQANARQEREASAGSDSKRRRPTGGIGPLPAASSNLGRQGSIGPGTPKPSTPGSRAGSVGPRPQKNVLTVKKAKPQQPLRKAALTAKSGVNKKRRKGGSRASPSTTADDESVASEAGTEDEDMSGIGGGDAEEDESDDTKYCTCQRVSFGDMVACDNDNCRYQWFHWECVGIKEEPLGDWLCPECRNQAPAKIKRAR</sequence>
<feature type="site" description="Histone H3K4me3 binding" evidence="13">
    <location>
        <position position="338"/>
    </location>
</feature>
<evidence type="ECO:0000256" key="4">
    <source>
        <dbReference type="ARBA" id="ARBA00022763"/>
    </source>
</evidence>
<comment type="subcellular location">
    <subcellularLocation>
        <location evidence="1 16">Nucleus</location>
    </subcellularLocation>
</comment>
<dbReference type="InterPro" id="IPR019786">
    <property type="entry name" value="Zinc_finger_PHD-type_CS"/>
</dbReference>
<feature type="binding site" evidence="14">
    <location>
        <position position="368"/>
    </location>
    <ligand>
        <name>Zn(2+)</name>
        <dbReference type="ChEBI" id="CHEBI:29105"/>
        <label>2</label>
    </ligand>
</feature>
<keyword evidence="10" id="KW-0469">Meiosis</keyword>
<dbReference type="InterPro" id="IPR001965">
    <property type="entry name" value="Znf_PHD"/>
</dbReference>
<evidence type="ECO:0000256" key="5">
    <source>
        <dbReference type="ARBA" id="ARBA00022771"/>
    </source>
</evidence>
<dbReference type="FunCoup" id="B2WKC5">
    <property type="interactions" value="274"/>
</dbReference>
<feature type="binding site" evidence="14">
    <location>
        <position position="355"/>
    </location>
    <ligand>
        <name>Zn(2+)</name>
        <dbReference type="ChEBI" id="CHEBI:29105"/>
        <label>1</label>
    </ligand>
</feature>
<name>B2WKC5_PYRTR</name>
<dbReference type="PANTHER" id="PTHR10333">
    <property type="entry name" value="INHIBITOR OF GROWTH PROTEIN"/>
    <property type="match status" value="1"/>
</dbReference>
<feature type="site" description="Histone H3K4me3 binding" evidence="13">
    <location>
        <position position="342"/>
    </location>
</feature>
<gene>
    <name evidence="19" type="ORF">PTRG_10314</name>
</gene>
<dbReference type="PANTHER" id="PTHR10333:SF100">
    <property type="entry name" value="CHROMATIN MODIFICATION-RELATED PROTEIN YNG2"/>
    <property type="match status" value="1"/>
</dbReference>
<comment type="subunit">
    <text evidence="16">Component of an histone acetyltransferase complex. Interacts with H3K4me3 and to a lesser extent with H3K4me2.</text>
</comment>
<keyword evidence="9 16" id="KW-0539">Nucleus</keyword>
<proteinExistence type="inferred from homology"/>
<dbReference type="GO" id="GO:0051321">
    <property type="term" value="P:meiotic cell cycle"/>
    <property type="evidence" value="ECO:0007669"/>
    <property type="project" value="UniProtKB-KW"/>
</dbReference>
<evidence type="ECO:0000256" key="14">
    <source>
        <dbReference type="PIRSR" id="PIRSR628651-51"/>
    </source>
</evidence>
<evidence type="ECO:0000256" key="1">
    <source>
        <dbReference type="ARBA" id="ARBA00004123"/>
    </source>
</evidence>
<feature type="region of interest" description="Disordered" evidence="17">
    <location>
        <begin position="186"/>
        <end position="323"/>
    </location>
</feature>
<dbReference type="InterPro" id="IPR028651">
    <property type="entry name" value="ING_fam"/>
</dbReference>
<evidence type="ECO:0000256" key="7">
    <source>
        <dbReference type="ARBA" id="ARBA00022853"/>
    </source>
</evidence>
<feature type="binding site" evidence="14">
    <location>
        <position position="330"/>
    </location>
    <ligand>
        <name>Zn(2+)</name>
        <dbReference type="ChEBI" id="CHEBI:29105"/>
        <label>1</label>
    </ligand>
</feature>
<keyword evidence="7 16" id="KW-0156">Chromatin regulator</keyword>
<evidence type="ECO:0000256" key="6">
    <source>
        <dbReference type="ARBA" id="ARBA00022833"/>
    </source>
</evidence>
<dbReference type="InterPro" id="IPR024610">
    <property type="entry name" value="ING_N_histone-binding"/>
</dbReference>
<dbReference type="eggNOG" id="KOG1973">
    <property type="taxonomic scope" value="Eukaryota"/>
</dbReference>
<dbReference type="InterPro" id="IPR013083">
    <property type="entry name" value="Znf_RING/FYVE/PHD"/>
</dbReference>
<dbReference type="GO" id="GO:0006281">
    <property type="term" value="P:DNA repair"/>
    <property type="evidence" value="ECO:0007669"/>
    <property type="project" value="UniProtKB-KW"/>
</dbReference>
<evidence type="ECO:0000256" key="10">
    <source>
        <dbReference type="ARBA" id="ARBA00023254"/>
    </source>
</evidence>
<dbReference type="CDD" id="cd15505">
    <property type="entry name" value="PHD_ING"/>
    <property type="match status" value="1"/>
</dbReference>
<feature type="binding site" evidence="14">
    <location>
        <position position="371"/>
    </location>
    <ligand>
        <name>Zn(2+)</name>
        <dbReference type="ChEBI" id="CHEBI:29105"/>
        <label>2</label>
    </ligand>
</feature>
<feature type="site" description="Histone H3K4me3 binding" evidence="13">
    <location>
        <position position="327"/>
    </location>
</feature>
<dbReference type="EMBL" id="DS231627">
    <property type="protein sequence ID" value="EDU43365.1"/>
    <property type="molecule type" value="Genomic_DNA"/>
</dbReference>
<dbReference type="AlphaFoldDB" id="B2WKC5"/>
<dbReference type="Gene3D" id="3.30.40.10">
    <property type="entry name" value="Zinc/RING finger domain, C3HC4 (zinc finger)"/>
    <property type="match status" value="1"/>
</dbReference>
<comment type="domain">
    <text evidence="16">The PHD-type zinc finger mediates the binding to H3K4me3.</text>
</comment>